<protein>
    <submittedName>
        <fullName evidence="2">Uncharacterized protein</fullName>
    </submittedName>
</protein>
<gene>
    <name evidence="2" type="ORF">GQS65_14500</name>
</gene>
<accession>A0A6B0GM04</accession>
<keyword evidence="3" id="KW-1185">Reference proteome</keyword>
<reference evidence="2 3" key="1">
    <citation type="submission" date="2019-12" db="EMBL/GenBank/DDBJ databases">
        <title>Halocatena pleomorpha gen. nov. sp. nov., an extremely halophilic archaeon of family Halobacteriaceae isolated from saltpan soil.</title>
        <authorList>
            <person name="Pal Y."/>
            <person name="Verma A."/>
            <person name="Krishnamurthi S."/>
            <person name="Kumar P."/>
        </authorList>
    </citation>
    <scope>NUCLEOTIDE SEQUENCE [LARGE SCALE GENOMIC DNA]</scope>
    <source>
        <strain evidence="2 3">JCM 16495</strain>
    </source>
</reference>
<comment type="caution">
    <text evidence="2">The sequence shown here is derived from an EMBL/GenBank/DDBJ whole genome shotgun (WGS) entry which is preliminary data.</text>
</comment>
<sequence>MRRREALFRVGTALTPPVAGVLAGCQRTSGADPAPAVTPAAVPTDAAVDSESRAPRRRTVVRSLYAPTIDRVRRMDRIEHTTVGYGDDTDRHTLTVLNESATRWNLTLRLRREGTAGTLLLVDLTLPPRTYRVYELTPAARYRVRVESDAGGALDDALADEFSVGADWFERDHAVTVAGITLDGYWSGTLLNRALAEEFAAE</sequence>
<evidence type="ECO:0000313" key="2">
    <source>
        <dbReference type="EMBL" id="MWG35680.1"/>
    </source>
</evidence>
<proteinExistence type="predicted"/>
<evidence type="ECO:0000313" key="3">
    <source>
        <dbReference type="Proteomes" id="UP000451471"/>
    </source>
</evidence>
<organism evidence="2 3">
    <name type="scientific">Halomarina oriensis</name>
    <dbReference type="NCBI Taxonomy" id="671145"/>
    <lineage>
        <taxon>Archaea</taxon>
        <taxon>Methanobacteriati</taxon>
        <taxon>Methanobacteriota</taxon>
        <taxon>Stenosarchaea group</taxon>
        <taxon>Halobacteria</taxon>
        <taxon>Halobacteriales</taxon>
        <taxon>Natronomonadaceae</taxon>
        <taxon>Halomarina</taxon>
    </lineage>
</organism>
<evidence type="ECO:0000256" key="1">
    <source>
        <dbReference type="SAM" id="MobiDB-lite"/>
    </source>
</evidence>
<dbReference type="EMBL" id="WSZK01000025">
    <property type="protein sequence ID" value="MWG35680.1"/>
    <property type="molecule type" value="Genomic_DNA"/>
</dbReference>
<dbReference type="Proteomes" id="UP000451471">
    <property type="component" value="Unassembled WGS sequence"/>
</dbReference>
<feature type="region of interest" description="Disordered" evidence="1">
    <location>
        <begin position="28"/>
        <end position="53"/>
    </location>
</feature>
<dbReference type="PROSITE" id="PS51257">
    <property type="entry name" value="PROKAR_LIPOPROTEIN"/>
    <property type="match status" value="1"/>
</dbReference>
<name>A0A6B0GM04_9EURY</name>
<dbReference type="RefSeq" id="WP_158205354.1">
    <property type="nucleotide sequence ID" value="NZ_WSZK01000025.1"/>
</dbReference>
<dbReference type="AlphaFoldDB" id="A0A6B0GM04"/>
<feature type="compositionally biased region" description="Low complexity" evidence="1">
    <location>
        <begin position="31"/>
        <end position="49"/>
    </location>
</feature>